<dbReference type="PANTHER" id="PTHR46796:SF6">
    <property type="entry name" value="ARAC SUBFAMILY"/>
    <property type="match status" value="1"/>
</dbReference>
<dbReference type="InterPro" id="IPR050204">
    <property type="entry name" value="AraC_XylS_family_regulators"/>
</dbReference>
<feature type="region of interest" description="Disordered" evidence="4">
    <location>
        <begin position="295"/>
        <end position="322"/>
    </location>
</feature>
<feature type="domain" description="HTH araC/xylS-type" evidence="5">
    <location>
        <begin position="200"/>
        <end position="300"/>
    </location>
</feature>
<dbReference type="PANTHER" id="PTHR46796">
    <property type="entry name" value="HTH-TYPE TRANSCRIPTIONAL ACTIVATOR RHAS-RELATED"/>
    <property type="match status" value="1"/>
</dbReference>
<evidence type="ECO:0000259" key="5">
    <source>
        <dbReference type="PROSITE" id="PS01124"/>
    </source>
</evidence>
<dbReference type="InterPro" id="IPR009057">
    <property type="entry name" value="Homeodomain-like_sf"/>
</dbReference>
<dbReference type="Pfam" id="PF12833">
    <property type="entry name" value="HTH_18"/>
    <property type="match status" value="1"/>
</dbReference>
<gene>
    <name evidence="6" type="ORF">GCM10023175_51210</name>
</gene>
<accession>A0ABP8RZN2</accession>
<keyword evidence="3" id="KW-0804">Transcription</keyword>
<name>A0ABP8RZN2_9PSEU</name>
<evidence type="ECO:0000256" key="2">
    <source>
        <dbReference type="ARBA" id="ARBA00023125"/>
    </source>
</evidence>
<dbReference type="InterPro" id="IPR035418">
    <property type="entry name" value="AraC-bd_2"/>
</dbReference>
<dbReference type="Gene3D" id="1.10.10.60">
    <property type="entry name" value="Homeodomain-like"/>
    <property type="match status" value="1"/>
</dbReference>
<evidence type="ECO:0000313" key="7">
    <source>
        <dbReference type="Proteomes" id="UP001501598"/>
    </source>
</evidence>
<dbReference type="Pfam" id="PF14525">
    <property type="entry name" value="AraC_binding_2"/>
    <property type="match status" value="1"/>
</dbReference>
<evidence type="ECO:0000256" key="1">
    <source>
        <dbReference type="ARBA" id="ARBA00023015"/>
    </source>
</evidence>
<organism evidence="6 7">
    <name type="scientific">Pseudonocardia xishanensis</name>
    <dbReference type="NCBI Taxonomy" id="630995"/>
    <lineage>
        <taxon>Bacteria</taxon>
        <taxon>Bacillati</taxon>
        <taxon>Actinomycetota</taxon>
        <taxon>Actinomycetes</taxon>
        <taxon>Pseudonocardiales</taxon>
        <taxon>Pseudonocardiaceae</taxon>
        <taxon>Pseudonocardia</taxon>
    </lineage>
</organism>
<protein>
    <recommendedName>
        <fullName evidence="5">HTH araC/xylS-type domain-containing protein</fullName>
    </recommendedName>
</protein>
<dbReference type="RefSeq" id="WP_345423716.1">
    <property type="nucleotide sequence ID" value="NZ_BAABGT010000079.1"/>
</dbReference>
<dbReference type="SMART" id="SM00342">
    <property type="entry name" value="HTH_ARAC"/>
    <property type="match status" value="1"/>
</dbReference>
<keyword evidence="2" id="KW-0238">DNA-binding</keyword>
<evidence type="ECO:0000256" key="3">
    <source>
        <dbReference type="ARBA" id="ARBA00023163"/>
    </source>
</evidence>
<dbReference type="PROSITE" id="PS01124">
    <property type="entry name" value="HTH_ARAC_FAMILY_2"/>
    <property type="match status" value="1"/>
</dbReference>
<dbReference type="InterPro" id="IPR018060">
    <property type="entry name" value="HTH_AraC"/>
</dbReference>
<dbReference type="SUPFAM" id="SSF46689">
    <property type="entry name" value="Homeodomain-like"/>
    <property type="match status" value="1"/>
</dbReference>
<dbReference type="InterPro" id="IPR037923">
    <property type="entry name" value="HTH-like"/>
</dbReference>
<dbReference type="EMBL" id="BAABGT010000079">
    <property type="protein sequence ID" value="GAA4554026.1"/>
    <property type="molecule type" value="Genomic_DNA"/>
</dbReference>
<evidence type="ECO:0000313" key="6">
    <source>
        <dbReference type="EMBL" id="GAA4554026.1"/>
    </source>
</evidence>
<keyword evidence="7" id="KW-1185">Reference proteome</keyword>
<comment type="caution">
    <text evidence="6">The sequence shown here is derived from an EMBL/GenBank/DDBJ whole genome shotgun (WGS) entry which is preliminary data.</text>
</comment>
<evidence type="ECO:0000256" key="4">
    <source>
        <dbReference type="SAM" id="MobiDB-lite"/>
    </source>
</evidence>
<reference evidence="7" key="1">
    <citation type="journal article" date="2019" name="Int. J. Syst. Evol. Microbiol.">
        <title>The Global Catalogue of Microorganisms (GCM) 10K type strain sequencing project: providing services to taxonomists for standard genome sequencing and annotation.</title>
        <authorList>
            <consortium name="The Broad Institute Genomics Platform"/>
            <consortium name="The Broad Institute Genome Sequencing Center for Infectious Disease"/>
            <person name="Wu L."/>
            <person name="Ma J."/>
        </authorList>
    </citation>
    <scope>NUCLEOTIDE SEQUENCE [LARGE SCALE GENOMIC DNA]</scope>
    <source>
        <strain evidence="7">JCM 17906</strain>
    </source>
</reference>
<dbReference type="Proteomes" id="UP001501598">
    <property type="component" value="Unassembled WGS sequence"/>
</dbReference>
<proteinExistence type="predicted"/>
<dbReference type="InterPro" id="IPR020449">
    <property type="entry name" value="Tscrpt_reg_AraC-type_HTH"/>
</dbReference>
<keyword evidence="1" id="KW-0805">Transcription regulation</keyword>
<sequence length="322" mass="34886">MTVWDISRHPTREQFDYWREVICQAFVPLAPTRTAAEPGFAARVETRALGAVNRARIDSRPQLTAHGPREISRSAGEYVFVNLQLAGSCRVRHNGVESVVEPGRFVLLDTAEPYYLRFDEPWRMLSFRVPHAHLGGRPQSPALGRAMDGSGGTGHVVTALMDALWQLGDSGPSADLEQSFASAVGAVLGGPAPAPDDLRAAVLRHVAARLGDPGLSVRSVCRRFAISPRTLHSAFEGHESSFAATVRRLRLEQCARAFADPAETAGITAIAARHGYPDPAAFSRAFRREYGMAPRELRERHRIGAPGAKTGAQRRGEAGAPS</sequence>
<dbReference type="PRINTS" id="PR00032">
    <property type="entry name" value="HTHARAC"/>
</dbReference>
<dbReference type="SUPFAM" id="SSF51215">
    <property type="entry name" value="Regulatory protein AraC"/>
    <property type="match status" value="1"/>
</dbReference>